<dbReference type="Proteomes" id="UP001579974">
    <property type="component" value="Unassembled WGS sequence"/>
</dbReference>
<evidence type="ECO:0000313" key="4">
    <source>
        <dbReference type="Proteomes" id="UP001579974"/>
    </source>
</evidence>
<dbReference type="RefSeq" id="WP_275474129.1">
    <property type="nucleotide sequence ID" value="NZ_CP162940.1"/>
</dbReference>
<dbReference type="Gene3D" id="3.40.1550.10">
    <property type="entry name" value="CheC-like"/>
    <property type="match status" value="1"/>
</dbReference>
<dbReference type="PANTHER" id="PTHR39452">
    <property type="entry name" value="CHEY-P PHOSPHATASE CHEX"/>
    <property type="match status" value="1"/>
</dbReference>
<keyword evidence="1" id="KW-0145">Chemotaxis</keyword>
<name>A0ABV5AJ70_9BACL</name>
<feature type="domain" description="Chemotaxis phosphatase CheX-like" evidence="2">
    <location>
        <begin position="38"/>
        <end position="114"/>
    </location>
</feature>
<evidence type="ECO:0000259" key="2">
    <source>
        <dbReference type="Pfam" id="PF13690"/>
    </source>
</evidence>
<comment type="caution">
    <text evidence="3">The sequence shown here is derived from an EMBL/GenBank/DDBJ whole genome shotgun (WGS) entry which is preliminary data.</text>
</comment>
<dbReference type="PANTHER" id="PTHR39452:SF1">
    <property type="entry name" value="CHEY-P PHOSPHATASE CHEX"/>
    <property type="match status" value="1"/>
</dbReference>
<dbReference type="InterPro" id="IPR038756">
    <property type="entry name" value="CheX-like"/>
</dbReference>
<dbReference type="CDD" id="cd17906">
    <property type="entry name" value="CheX"/>
    <property type="match status" value="1"/>
</dbReference>
<dbReference type="Pfam" id="PF13690">
    <property type="entry name" value="CheX"/>
    <property type="match status" value="1"/>
</dbReference>
<dbReference type="InterPro" id="IPR028976">
    <property type="entry name" value="CheC-like_sf"/>
</dbReference>
<proteinExistence type="predicted"/>
<sequence length="147" mass="15102">MTEMVEGVGNALQSVLPIPIALGDASVVDGAIYQPEMGVLVGVTGGFRGRIIIQASQAVFSAFAVNMYGMALEGDMLESFVGELGNMIAGSTCTAIAAKGLVLDITPPTVLVGNTKLSGFQHALKVPAAVEGVGDLQVLLILEENLQ</sequence>
<gene>
    <name evidence="3" type="ORF">KKP3000_000510</name>
</gene>
<keyword evidence="4" id="KW-1185">Reference proteome</keyword>
<accession>A0ABV5AJ70</accession>
<reference evidence="3 4" key="1">
    <citation type="journal article" date="2024" name="Int. J. Mol. Sci.">
        <title>Exploration of Alicyclobacillus spp. Genome in Search of Antibiotic Resistance.</title>
        <authorList>
            <person name="Bucka-Kolendo J."/>
            <person name="Kiousi D.E."/>
            <person name="Dekowska A."/>
            <person name="Mikolajczuk-Szczyrba A."/>
            <person name="Karadedos D.M."/>
            <person name="Michael P."/>
            <person name="Galanis A."/>
            <person name="Sokolowska B."/>
        </authorList>
    </citation>
    <scope>NUCLEOTIDE SEQUENCE [LARGE SCALE GENOMIC DNA]</scope>
    <source>
        <strain evidence="3 4">KKP 3000</strain>
    </source>
</reference>
<organism evidence="3 4">
    <name type="scientific">Alicyclobacillus fastidiosus</name>
    <dbReference type="NCBI Taxonomy" id="392011"/>
    <lineage>
        <taxon>Bacteria</taxon>
        <taxon>Bacillati</taxon>
        <taxon>Bacillota</taxon>
        <taxon>Bacilli</taxon>
        <taxon>Bacillales</taxon>
        <taxon>Alicyclobacillaceae</taxon>
        <taxon>Alicyclobacillus</taxon>
    </lineage>
</organism>
<dbReference type="SUPFAM" id="SSF103039">
    <property type="entry name" value="CheC-like"/>
    <property type="match status" value="1"/>
</dbReference>
<protein>
    <submittedName>
        <fullName evidence="3">Chemotaxis protein CheX</fullName>
    </submittedName>
</protein>
<dbReference type="EMBL" id="JBDXSU010000013">
    <property type="protein sequence ID" value="MFB5191732.1"/>
    <property type="molecule type" value="Genomic_DNA"/>
</dbReference>
<dbReference type="InterPro" id="IPR028051">
    <property type="entry name" value="CheX-like_dom"/>
</dbReference>
<evidence type="ECO:0000313" key="3">
    <source>
        <dbReference type="EMBL" id="MFB5191732.1"/>
    </source>
</evidence>
<evidence type="ECO:0000256" key="1">
    <source>
        <dbReference type="ARBA" id="ARBA00022500"/>
    </source>
</evidence>